<keyword evidence="4 8" id="KW-0812">Transmembrane</keyword>
<dbReference type="PRINTS" id="PR00171">
    <property type="entry name" value="SUGRTRNSPORT"/>
</dbReference>
<gene>
    <name evidence="10" type="ORF">LTR84_012271</name>
</gene>
<dbReference type="InterPro" id="IPR005828">
    <property type="entry name" value="MFS_sugar_transport-like"/>
</dbReference>
<dbReference type="GO" id="GO:0016020">
    <property type="term" value="C:membrane"/>
    <property type="evidence" value="ECO:0007669"/>
    <property type="project" value="UniProtKB-SubCell"/>
</dbReference>
<dbReference type="Pfam" id="PF00083">
    <property type="entry name" value="Sugar_tr"/>
    <property type="match status" value="1"/>
</dbReference>
<dbReference type="PANTHER" id="PTHR48022:SF2">
    <property type="entry name" value="PLASTIDIC GLUCOSE TRANSPORTER 4"/>
    <property type="match status" value="1"/>
</dbReference>
<evidence type="ECO:0000259" key="9">
    <source>
        <dbReference type="PROSITE" id="PS50850"/>
    </source>
</evidence>
<feature type="transmembrane region" description="Helical" evidence="8">
    <location>
        <begin position="377"/>
        <end position="401"/>
    </location>
</feature>
<keyword evidence="11" id="KW-1185">Reference proteome</keyword>
<accession>A0AAV9NFS5</accession>
<dbReference type="SUPFAM" id="SSF103473">
    <property type="entry name" value="MFS general substrate transporter"/>
    <property type="match status" value="1"/>
</dbReference>
<feature type="transmembrane region" description="Helical" evidence="8">
    <location>
        <begin position="115"/>
        <end position="132"/>
    </location>
</feature>
<evidence type="ECO:0000256" key="7">
    <source>
        <dbReference type="RuleBase" id="RU003346"/>
    </source>
</evidence>
<dbReference type="EMBL" id="JAVRRD010000007">
    <property type="protein sequence ID" value="KAK5056739.1"/>
    <property type="molecule type" value="Genomic_DNA"/>
</dbReference>
<dbReference type="RefSeq" id="XP_064708455.1">
    <property type="nucleotide sequence ID" value="XM_064855795.1"/>
</dbReference>
<dbReference type="PROSITE" id="PS00217">
    <property type="entry name" value="SUGAR_TRANSPORT_2"/>
    <property type="match status" value="1"/>
</dbReference>
<dbReference type="Proteomes" id="UP001358417">
    <property type="component" value="Unassembled WGS sequence"/>
</dbReference>
<protein>
    <recommendedName>
        <fullName evidence="9">Major facilitator superfamily (MFS) profile domain-containing protein</fullName>
    </recommendedName>
</protein>
<dbReference type="InterPro" id="IPR036259">
    <property type="entry name" value="MFS_trans_sf"/>
</dbReference>
<feature type="transmembrane region" description="Helical" evidence="8">
    <location>
        <begin position="56"/>
        <end position="77"/>
    </location>
</feature>
<evidence type="ECO:0000256" key="5">
    <source>
        <dbReference type="ARBA" id="ARBA00022989"/>
    </source>
</evidence>
<evidence type="ECO:0000256" key="1">
    <source>
        <dbReference type="ARBA" id="ARBA00004141"/>
    </source>
</evidence>
<evidence type="ECO:0000256" key="8">
    <source>
        <dbReference type="SAM" id="Phobius"/>
    </source>
</evidence>
<dbReference type="Gene3D" id="1.20.1250.20">
    <property type="entry name" value="MFS general substrate transporter like domains"/>
    <property type="match status" value="1"/>
</dbReference>
<name>A0AAV9NFS5_9EURO</name>
<keyword evidence="3 7" id="KW-0813">Transport</keyword>
<dbReference type="PANTHER" id="PTHR48022">
    <property type="entry name" value="PLASTIDIC GLUCOSE TRANSPORTER 4"/>
    <property type="match status" value="1"/>
</dbReference>
<dbReference type="GeneID" id="89980418"/>
<evidence type="ECO:0000256" key="4">
    <source>
        <dbReference type="ARBA" id="ARBA00022692"/>
    </source>
</evidence>
<feature type="transmembrane region" description="Helical" evidence="8">
    <location>
        <begin position="336"/>
        <end position="357"/>
    </location>
</feature>
<dbReference type="InterPro" id="IPR003663">
    <property type="entry name" value="Sugar/inositol_transpt"/>
</dbReference>
<feature type="transmembrane region" description="Helical" evidence="8">
    <location>
        <begin position="270"/>
        <end position="292"/>
    </location>
</feature>
<feature type="transmembrane region" description="Helical" evidence="8">
    <location>
        <begin position="178"/>
        <end position="200"/>
    </location>
</feature>
<dbReference type="InterPro" id="IPR020846">
    <property type="entry name" value="MFS_dom"/>
</dbReference>
<evidence type="ECO:0000313" key="11">
    <source>
        <dbReference type="Proteomes" id="UP001358417"/>
    </source>
</evidence>
<keyword evidence="6 8" id="KW-0472">Membrane</keyword>
<feature type="transmembrane region" description="Helical" evidence="8">
    <location>
        <begin position="84"/>
        <end position="103"/>
    </location>
</feature>
<organism evidence="10 11">
    <name type="scientific">Exophiala bonariae</name>
    <dbReference type="NCBI Taxonomy" id="1690606"/>
    <lineage>
        <taxon>Eukaryota</taxon>
        <taxon>Fungi</taxon>
        <taxon>Dikarya</taxon>
        <taxon>Ascomycota</taxon>
        <taxon>Pezizomycotina</taxon>
        <taxon>Eurotiomycetes</taxon>
        <taxon>Chaetothyriomycetidae</taxon>
        <taxon>Chaetothyriales</taxon>
        <taxon>Herpotrichiellaceae</taxon>
        <taxon>Exophiala</taxon>
    </lineage>
</organism>
<reference evidence="10 11" key="1">
    <citation type="submission" date="2023-08" db="EMBL/GenBank/DDBJ databases">
        <title>Black Yeasts Isolated from many extreme environments.</title>
        <authorList>
            <person name="Coleine C."/>
            <person name="Stajich J.E."/>
            <person name="Selbmann L."/>
        </authorList>
    </citation>
    <scope>NUCLEOTIDE SEQUENCE [LARGE SCALE GENOMIC DNA]</scope>
    <source>
        <strain evidence="10 11">CCFEE 5792</strain>
    </source>
</reference>
<dbReference type="NCBIfam" id="TIGR00879">
    <property type="entry name" value="SP"/>
    <property type="match status" value="1"/>
</dbReference>
<feature type="transmembrane region" description="Helical" evidence="8">
    <location>
        <begin position="304"/>
        <end position="329"/>
    </location>
</feature>
<comment type="similarity">
    <text evidence="2 7">Belongs to the major facilitator superfamily. Sugar transporter (TC 2.A.1.1) family.</text>
</comment>
<evidence type="ECO:0000313" key="10">
    <source>
        <dbReference type="EMBL" id="KAK5056739.1"/>
    </source>
</evidence>
<evidence type="ECO:0000256" key="3">
    <source>
        <dbReference type="ARBA" id="ARBA00022448"/>
    </source>
</evidence>
<dbReference type="InterPro" id="IPR050360">
    <property type="entry name" value="MFS_Sugar_Transporters"/>
</dbReference>
<feature type="transmembrane region" description="Helical" evidence="8">
    <location>
        <begin position="442"/>
        <end position="462"/>
    </location>
</feature>
<sequence length="519" mass="55734">MSKKNLWFAAAVALQTGATFGYSVGFVGGVLVLPSFLRHFHLDTASTHDLARAQSVIVSSWIVGAFFGVPTGIPICSRYGRKPCLVFCAALYLLGAVLQTINAGSSIGLFELGRLLNGFGVGAGTLVSPVYISEISSPADRGMLMSGYQVVIQATALVGFWAAYAANAVIENAFDLQWQIPVAIQLIPGLVLLLGTFFIPESPHYIAGKRTIFEVEQTLAWLRGRPYGDSLVTREAREIYDSGLAAKRRQALQPVSFTRAALTNPVRKRLLVGIGLFITQNATGMNALNYFAPVVFLSIAKSVSGALFLTGIFGAVKLISAFSYMFYCVRVSTNRFWLLSGTAICAICMFILGYCAAPEPESTDPGHSAHLTIRGASAVASVYIFAYFFGLSSGPIAWNVCSEIFPSHLNAKCCAITTCTQWACQIIIAAVTPILLASIGTLTFTVFGACTVLGFVFCWACVPETRGVALGKEMSIAFGQDVKDDEAGAVEEIRDLADEVTPLLVDRKRRRRSSVAIVV</sequence>
<feature type="transmembrane region" description="Helical" evidence="8">
    <location>
        <begin position="144"/>
        <end position="166"/>
    </location>
</feature>
<proteinExistence type="inferred from homology"/>
<comment type="caution">
    <text evidence="10">The sequence shown here is derived from an EMBL/GenBank/DDBJ whole genome shotgun (WGS) entry which is preliminary data.</text>
</comment>
<comment type="subcellular location">
    <subcellularLocation>
        <location evidence="1">Membrane</location>
        <topology evidence="1">Multi-pass membrane protein</topology>
    </subcellularLocation>
</comment>
<keyword evidence="5 8" id="KW-1133">Transmembrane helix</keyword>
<dbReference type="GO" id="GO:0005351">
    <property type="term" value="F:carbohydrate:proton symporter activity"/>
    <property type="evidence" value="ECO:0007669"/>
    <property type="project" value="TreeGrafter"/>
</dbReference>
<dbReference type="InterPro" id="IPR005829">
    <property type="entry name" value="Sugar_transporter_CS"/>
</dbReference>
<feature type="transmembrane region" description="Helical" evidence="8">
    <location>
        <begin position="413"/>
        <end position="436"/>
    </location>
</feature>
<dbReference type="AlphaFoldDB" id="A0AAV9NFS5"/>
<feature type="domain" description="Major facilitator superfamily (MFS) profile" evidence="9">
    <location>
        <begin position="9"/>
        <end position="466"/>
    </location>
</feature>
<evidence type="ECO:0000256" key="2">
    <source>
        <dbReference type="ARBA" id="ARBA00010992"/>
    </source>
</evidence>
<dbReference type="PROSITE" id="PS50850">
    <property type="entry name" value="MFS"/>
    <property type="match status" value="1"/>
</dbReference>
<evidence type="ECO:0000256" key="6">
    <source>
        <dbReference type="ARBA" id="ARBA00023136"/>
    </source>
</evidence>